<protein>
    <recommendedName>
        <fullName evidence="2">EfeO-type cupredoxin-like domain-containing protein</fullName>
    </recommendedName>
</protein>
<dbReference type="Pfam" id="PF03640">
    <property type="entry name" value="Lipoprotein_15"/>
    <property type="match status" value="4"/>
</dbReference>
<feature type="chain" id="PRO_5016250517" description="EfeO-type cupredoxin-like domain-containing protein" evidence="1">
    <location>
        <begin position="30"/>
        <end position="532"/>
    </location>
</feature>
<dbReference type="InterPro" id="IPR005297">
    <property type="entry name" value="Lipoprotein_repeat"/>
</dbReference>
<sequence length="532" mass="56782">MRKARRFGLFLLSLTVCLAALLPMASASAAGTSSASVTTDAQTAAKLGLLLGDGSGVSDAYLAKTSTRMQAAIISLRLQGKLAEAEAYKGDGSSFKDASLVGTTNRKILAYLHHHAELGWNGTGGGKFDPLATITAQQFYKVLLEVLGYKSGTAYTYSGTLAFAAGKGLKNIAGASALSNADIATALIEALNATGSAGSTLFAQLQQRKVIDASAQLPSGERIGLGKAADVGTYLTDSKGRTLYFFTKDAANLEACQGQCLQAWPIFYADQLQIPASLNASDFGVYTRADGTKQSTYKGWPLYYFVKDAKAGDVLGENVNGVWFVAKSDYAAMLGTSVELGNYLTDANGRTLYYFDKDTPDRSVCEGQCLVNWPAYHADGDSAPTGVASGDFGTITRSDGSKQSTYKGYPLYYFIKDTKHGDFNGQDVNKVWYVINPATFKGTTAAAAVKTYRVDIKDYSFGIGPLTVEAGSKIVFTNYDDMEHNAVAADGSFSTPMLKKGESYTITVNKPGTYDYFCEAHKKFMTGQIIVK</sequence>
<dbReference type="InterPro" id="IPR035668">
    <property type="entry name" value="Amicyanin"/>
</dbReference>
<dbReference type="GO" id="GO:0043448">
    <property type="term" value="P:alkane catabolic process"/>
    <property type="evidence" value="ECO:0007669"/>
    <property type="project" value="TreeGrafter"/>
</dbReference>
<evidence type="ECO:0000313" key="3">
    <source>
        <dbReference type="EMBL" id="RAP74136.1"/>
    </source>
</evidence>
<dbReference type="EMBL" id="QLUW01000005">
    <property type="protein sequence ID" value="RAP74136.1"/>
    <property type="molecule type" value="Genomic_DNA"/>
</dbReference>
<evidence type="ECO:0000313" key="4">
    <source>
        <dbReference type="Proteomes" id="UP000249260"/>
    </source>
</evidence>
<dbReference type="RefSeq" id="WP_112884924.1">
    <property type="nucleotide sequence ID" value="NZ_QLUW01000005.1"/>
</dbReference>
<feature type="signal peptide" evidence="1">
    <location>
        <begin position="1"/>
        <end position="29"/>
    </location>
</feature>
<dbReference type="CDD" id="cd13921">
    <property type="entry name" value="Amicyanin"/>
    <property type="match status" value="1"/>
</dbReference>
<dbReference type="InterPro" id="IPR028096">
    <property type="entry name" value="EfeO_Cupredoxin"/>
</dbReference>
<dbReference type="InterPro" id="IPR008972">
    <property type="entry name" value="Cupredoxin"/>
</dbReference>
<proteinExistence type="predicted"/>
<dbReference type="Pfam" id="PF13473">
    <property type="entry name" value="Cupredoxin_1"/>
    <property type="match status" value="1"/>
</dbReference>
<name>A0A328U2J1_9BACL</name>
<feature type="domain" description="EfeO-type cupredoxin-like" evidence="2">
    <location>
        <begin position="439"/>
        <end position="531"/>
    </location>
</feature>
<gene>
    <name evidence="3" type="ORF">DL346_24005</name>
</gene>
<dbReference type="Gene3D" id="2.60.40.420">
    <property type="entry name" value="Cupredoxins - blue copper proteins"/>
    <property type="match status" value="1"/>
</dbReference>
<organism evidence="3 4">
    <name type="scientific">Paenibacillus montanisoli</name>
    <dbReference type="NCBI Taxonomy" id="2081970"/>
    <lineage>
        <taxon>Bacteria</taxon>
        <taxon>Bacillati</taxon>
        <taxon>Bacillota</taxon>
        <taxon>Bacilli</taxon>
        <taxon>Bacillales</taxon>
        <taxon>Paenibacillaceae</taxon>
        <taxon>Paenibacillus</taxon>
    </lineage>
</organism>
<keyword evidence="4" id="KW-1185">Reference proteome</keyword>
<evidence type="ECO:0000259" key="2">
    <source>
        <dbReference type="Pfam" id="PF13473"/>
    </source>
</evidence>
<dbReference type="Proteomes" id="UP000249260">
    <property type="component" value="Unassembled WGS sequence"/>
</dbReference>
<dbReference type="AlphaFoldDB" id="A0A328U2J1"/>
<evidence type="ECO:0000256" key="1">
    <source>
        <dbReference type="SAM" id="SignalP"/>
    </source>
</evidence>
<dbReference type="PANTHER" id="PTHR39335">
    <property type="entry name" value="BLL4220 PROTEIN"/>
    <property type="match status" value="1"/>
</dbReference>
<accession>A0A328U2J1</accession>
<dbReference type="PANTHER" id="PTHR39335:SF1">
    <property type="entry name" value="BLL4220 PROTEIN"/>
    <property type="match status" value="1"/>
</dbReference>
<keyword evidence="1" id="KW-0732">Signal</keyword>
<dbReference type="OrthoDB" id="9800666at2"/>
<comment type="caution">
    <text evidence="3">The sequence shown here is derived from an EMBL/GenBank/DDBJ whole genome shotgun (WGS) entry which is preliminary data.</text>
</comment>
<reference evidence="3 4" key="1">
    <citation type="submission" date="2018-06" db="EMBL/GenBank/DDBJ databases">
        <title>Paenibacillus montanisoli sp. nov., isolated from mountain area soil.</title>
        <authorList>
            <person name="Wu M."/>
        </authorList>
    </citation>
    <scope>NUCLEOTIDE SEQUENCE [LARGE SCALE GENOMIC DNA]</scope>
    <source>
        <strain evidence="3 4">RA17</strain>
    </source>
</reference>
<dbReference type="SUPFAM" id="SSF49503">
    <property type="entry name" value="Cupredoxins"/>
    <property type="match status" value="1"/>
</dbReference>